<feature type="transmembrane region" description="Helical" evidence="1">
    <location>
        <begin position="149"/>
        <end position="168"/>
    </location>
</feature>
<dbReference type="RefSeq" id="WP_066292777.1">
    <property type="nucleotide sequence ID" value="NZ_CP016761.1"/>
</dbReference>
<keyword evidence="1" id="KW-0472">Membrane</keyword>
<evidence type="ECO:0000313" key="2">
    <source>
        <dbReference type="EMBL" id="ANX13655.1"/>
    </source>
</evidence>
<feature type="transmembrane region" description="Helical" evidence="1">
    <location>
        <begin position="125"/>
        <end position="143"/>
    </location>
</feature>
<accession>A0A1B1Z882</accession>
<protein>
    <submittedName>
        <fullName evidence="2">Uncharacterized protein</fullName>
    </submittedName>
</protein>
<reference evidence="2 3" key="1">
    <citation type="submission" date="2016-08" db="EMBL/GenBank/DDBJ databases">
        <title>Complete genome sequence of Fictibacillus arsenicus G25-54, a strain with toxicity to nematodes and a potential arsenic-resistance activity.</title>
        <authorList>
            <person name="Zheng Z."/>
        </authorList>
    </citation>
    <scope>NUCLEOTIDE SEQUENCE [LARGE SCALE GENOMIC DNA]</scope>
    <source>
        <strain evidence="2 3">G25-54</strain>
    </source>
</reference>
<feature type="transmembrane region" description="Helical" evidence="1">
    <location>
        <begin position="25"/>
        <end position="44"/>
    </location>
</feature>
<dbReference type="NCBIfam" id="NF041644">
    <property type="entry name" value="CBO0543_fam"/>
    <property type="match status" value="1"/>
</dbReference>
<proteinExistence type="predicted"/>
<gene>
    <name evidence="2" type="ORF">ABE41_016720</name>
</gene>
<organism evidence="2 3">
    <name type="scientific">Fictibacillus arsenicus</name>
    <dbReference type="NCBI Taxonomy" id="255247"/>
    <lineage>
        <taxon>Bacteria</taxon>
        <taxon>Bacillati</taxon>
        <taxon>Bacillota</taxon>
        <taxon>Bacilli</taxon>
        <taxon>Bacillales</taxon>
        <taxon>Fictibacillaceae</taxon>
        <taxon>Fictibacillus</taxon>
    </lineage>
</organism>
<evidence type="ECO:0000313" key="3">
    <source>
        <dbReference type="Proteomes" id="UP000077412"/>
    </source>
</evidence>
<keyword evidence="1" id="KW-0812">Transmembrane</keyword>
<feature type="transmembrane region" description="Helical" evidence="1">
    <location>
        <begin position="65"/>
        <end position="84"/>
    </location>
</feature>
<name>A0A1B1Z882_9BACL</name>
<dbReference type="Proteomes" id="UP000077412">
    <property type="component" value="Chromosome"/>
</dbReference>
<dbReference type="KEGG" id="far:ABE41_016720"/>
<sequence>MHILLLIIFILAGWKWGDWKNWRKYYPTILFFIIGDLLYNYLLYDYTMWRFHTSFDKFILPNHTLISIAVTFISFPVKVLIYLGHYPENKSKFIQFIYIFAWILFFTLFEFGALNLGILSHHNGWNLIATFFFYIVIFVMLRLHQDRQLLTWVISFGLIIFLCIYFDVPITSMK</sequence>
<dbReference type="InterPro" id="IPR048147">
    <property type="entry name" value="CBO0543-like"/>
</dbReference>
<evidence type="ECO:0000256" key="1">
    <source>
        <dbReference type="SAM" id="Phobius"/>
    </source>
</evidence>
<dbReference type="EMBL" id="CP016761">
    <property type="protein sequence ID" value="ANX13655.1"/>
    <property type="molecule type" value="Genomic_DNA"/>
</dbReference>
<keyword evidence="3" id="KW-1185">Reference proteome</keyword>
<dbReference type="AlphaFoldDB" id="A0A1B1Z882"/>
<feature type="transmembrane region" description="Helical" evidence="1">
    <location>
        <begin position="96"/>
        <end position="118"/>
    </location>
</feature>
<keyword evidence="1" id="KW-1133">Transmembrane helix</keyword>